<dbReference type="AlphaFoldDB" id="A0A919JTE4"/>
<name>A0A919JTE4_9ACTN</name>
<feature type="transmembrane region" description="Helical" evidence="2">
    <location>
        <begin position="100"/>
        <end position="126"/>
    </location>
</feature>
<keyword evidence="2" id="KW-1133">Transmembrane helix</keyword>
<feature type="transmembrane region" description="Helical" evidence="2">
    <location>
        <begin position="179"/>
        <end position="197"/>
    </location>
</feature>
<dbReference type="Pfam" id="PF15420">
    <property type="entry name" value="Abhydrolase_9_N"/>
    <property type="match status" value="1"/>
</dbReference>
<sequence>MRRLVVTFPPDTFAPWRTRVPAPRPSPEQPSPEQHSPEQHSPERPSPEQPGPEGPAGAKPAPPAQPRRRVVRCGLSVTGVGLSALFYCLSFTPSLLPRPWFLQGAVAGITAAMGYAAGTAIGALVRMRWWPSRRIERIAWHLLFALIPVLVLIFLWLGTRWQRELRIRLGMEPQPEYDVLRTVGISLLTFGTLLLITRLLRLAAHGIARLLGRLVPESAAYCAGFLVVTLLSYGAFDNLLISNLYLTADRSAALTDSGTGHGVVRPGSPLRSGAPGSLITWDSLGRQGRNFVSKAPSPTELTAFTGRPALEPIRLYAGLASAETVPQRAALVLREMERTGAFGRSVVAVFTPTGTGWVDNDVTSSLEYMYDGNTALVSMQYSYLPSWISFAVDRGTVAEASAALITAVQQRWAAMPPQSRPKLLIFGESLGTYGTERTFGSAERMVAGADGILLEGPTFANPIHQQLTAGRATGSTVWDPSYRGLPVEFASRAAELRERTGPRPRVVYMQNSSDPVVWWSPSLFWHRPQWLNGQRGPDVSPDMHWYPGITFWQTTVDLLFANKAPTGHGHVYKSGTVDGWAAVAPPPGWTVDDTVRLRALLDR</sequence>
<feature type="transmembrane region" description="Helical" evidence="2">
    <location>
        <begin position="73"/>
        <end position="94"/>
    </location>
</feature>
<evidence type="ECO:0000313" key="5">
    <source>
        <dbReference type="EMBL" id="GIE93340.1"/>
    </source>
</evidence>
<dbReference type="InterPro" id="IPR027787">
    <property type="entry name" value="Alpha/beta-hydrolase_catalytic"/>
</dbReference>
<keyword evidence="6" id="KW-1185">Reference proteome</keyword>
<keyword evidence="2" id="KW-0472">Membrane</keyword>
<feature type="domain" description="Alpha/beta-hydrolase N-terminal" evidence="4">
    <location>
        <begin position="91"/>
        <end position="296"/>
    </location>
</feature>
<comment type="caution">
    <text evidence="5">The sequence shown here is derived from an EMBL/GenBank/DDBJ whole genome shotgun (WGS) entry which is preliminary data.</text>
</comment>
<proteinExistence type="predicted"/>
<gene>
    <name evidence="5" type="ORF">Ari01nite_08050</name>
</gene>
<feature type="compositionally biased region" description="Basic and acidic residues" evidence="1">
    <location>
        <begin position="35"/>
        <end position="46"/>
    </location>
</feature>
<accession>A0A919JTE4</accession>
<feature type="transmembrane region" description="Helical" evidence="2">
    <location>
        <begin position="218"/>
        <end position="236"/>
    </location>
</feature>
<evidence type="ECO:0000259" key="4">
    <source>
        <dbReference type="Pfam" id="PF15420"/>
    </source>
</evidence>
<dbReference type="Proteomes" id="UP000636960">
    <property type="component" value="Unassembled WGS sequence"/>
</dbReference>
<evidence type="ECO:0000313" key="6">
    <source>
        <dbReference type="Proteomes" id="UP000636960"/>
    </source>
</evidence>
<evidence type="ECO:0000259" key="3">
    <source>
        <dbReference type="Pfam" id="PF10081"/>
    </source>
</evidence>
<reference evidence="5" key="1">
    <citation type="submission" date="2021-01" db="EMBL/GenBank/DDBJ databases">
        <title>Whole genome shotgun sequence of Actinoplanes rishiriensis NBRC 108556.</title>
        <authorList>
            <person name="Komaki H."/>
            <person name="Tamura T."/>
        </authorList>
    </citation>
    <scope>NUCLEOTIDE SEQUENCE</scope>
    <source>
        <strain evidence="5">NBRC 108556</strain>
    </source>
</reference>
<organism evidence="5 6">
    <name type="scientific">Paractinoplanes rishiriensis</name>
    <dbReference type="NCBI Taxonomy" id="1050105"/>
    <lineage>
        <taxon>Bacteria</taxon>
        <taxon>Bacillati</taxon>
        <taxon>Actinomycetota</taxon>
        <taxon>Actinomycetes</taxon>
        <taxon>Micromonosporales</taxon>
        <taxon>Micromonosporaceae</taxon>
        <taxon>Paractinoplanes</taxon>
    </lineage>
</organism>
<evidence type="ECO:0000256" key="1">
    <source>
        <dbReference type="SAM" id="MobiDB-lite"/>
    </source>
</evidence>
<dbReference type="RefSeq" id="WP_239162459.1">
    <property type="nucleotide sequence ID" value="NZ_BOMV01000007.1"/>
</dbReference>
<dbReference type="Pfam" id="PF10081">
    <property type="entry name" value="Abhydrolase_9"/>
    <property type="match status" value="1"/>
</dbReference>
<keyword evidence="2" id="KW-0812">Transmembrane</keyword>
<protein>
    <submittedName>
        <fullName evidence="5">Membrane protein</fullName>
    </submittedName>
</protein>
<evidence type="ECO:0000256" key="2">
    <source>
        <dbReference type="SAM" id="Phobius"/>
    </source>
</evidence>
<feature type="transmembrane region" description="Helical" evidence="2">
    <location>
        <begin position="138"/>
        <end position="159"/>
    </location>
</feature>
<dbReference type="InterPro" id="IPR027788">
    <property type="entry name" value="Alpha/beta-hydrolase_N_dom"/>
</dbReference>
<feature type="region of interest" description="Disordered" evidence="1">
    <location>
        <begin position="1"/>
        <end position="66"/>
    </location>
</feature>
<feature type="domain" description="Alpha/beta-hydrolase catalytic" evidence="3">
    <location>
        <begin position="313"/>
        <end position="597"/>
    </location>
</feature>
<dbReference type="EMBL" id="BOMV01000007">
    <property type="protein sequence ID" value="GIE93340.1"/>
    <property type="molecule type" value="Genomic_DNA"/>
</dbReference>